<dbReference type="PANTHER" id="PTHR43273">
    <property type="entry name" value="ANAEROBIC SULFATASE-MATURATING ENZYME HOMOLOG ASLB-RELATED"/>
    <property type="match status" value="1"/>
</dbReference>
<dbReference type="AlphaFoldDB" id="A0A8J3XTP7"/>
<dbReference type="SUPFAM" id="SSF102114">
    <property type="entry name" value="Radical SAM enzymes"/>
    <property type="match status" value="1"/>
</dbReference>
<evidence type="ECO:0000256" key="3">
    <source>
        <dbReference type="ARBA" id="ARBA00023004"/>
    </source>
</evidence>
<dbReference type="EMBL" id="BOOR01000005">
    <property type="protein sequence ID" value="GII52399.1"/>
    <property type="molecule type" value="Genomic_DNA"/>
</dbReference>
<protein>
    <submittedName>
        <fullName evidence="6">Radical SAM protein</fullName>
    </submittedName>
</protein>
<accession>A0A8J3XTP7</accession>
<feature type="domain" description="Radical SAM core" evidence="5">
    <location>
        <begin position="12"/>
        <end position="125"/>
    </location>
</feature>
<evidence type="ECO:0000313" key="7">
    <source>
        <dbReference type="Proteomes" id="UP000605992"/>
    </source>
</evidence>
<evidence type="ECO:0000256" key="2">
    <source>
        <dbReference type="ARBA" id="ARBA00022723"/>
    </source>
</evidence>
<evidence type="ECO:0000259" key="5">
    <source>
        <dbReference type="Pfam" id="PF04055"/>
    </source>
</evidence>
<dbReference type="PANTHER" id="PTHR43273:SF8">
    <property type="entry name" value="RADICAL SAM DOMAIN PROTEIN"/>
    <property type="match status" value="1"/>
</dbReference>
<name>A0A8J3XTP7_9ACTN</name>
<dbReference type="InterPro" id="IPR023867">
    <property type="entry name" value="Sulphatase_maturase_rSAM"/>
</dbReference>
<evidence type="ECO:0000256" key="1">
    <source>
        <dbReference type="ARBA" id="ARBA00022691"/>
    </source>
</evidence>
<dbReference type="InterPro" id="IPR058240">
    <property type="entry name" value="rSAM_sf"/>
</dbReference>
<dbReference type="Gene3D" id="3.20.20.70">
    <property type="entry name" value="Aldolase class I"/>
    <property type="match status" value="1"/>
</dbReference>
<keyword evidence="7" id="KW-1185">Reference proteome</keyword>
<organism evidence="6 7">
    <name type="scientific">Planotetraspora thailandica</name>
    <dbReference type="NCBI Taxonomy" id="487172"/>
    <lineage>
        <taxon>Bacteria</taxon>
        <taxon>Bacillati</taxon>
        <taxon>Actinomycetota</taxon>
        <taxon>Actinomycetes</taxon>
        <taxon>Streptosporangiales</taxon>
        <taxon>Streptosporangiaceae</taxon>
        <taxon>Planotetraspora</taxon>
    </lineage>
</organism>
<keyword evidence="2" id="KW-0479">Metal-binding</keyword>
<dbReference type="InterPro" id="IPR026335">
    <property type="entry name" value="rSAM_SPASM_FxsB"/>
</dbReference>
<keyword evidence="1" id="KW-0949">S-adenosyl-L-methionine</keyword>
<proteinExistence type="predicted"/>
<keyword evidence="3" id="KW-0408">Iron</keyword>
<keyword evidence="4" id="KW-0411">Iron-sulfur</keyword>
<dbReference type="Proteomes" id="UP000605992">
    <property type="component" value="Unassembled WGS sequence"/>
</dbReference>
<dbReference type="Pfam" id="PF04055">
    <property type="entry name" value="Radical_SAM"/>
    <property type="match status" value="1"/>
</dbReference>
<evidence type="ECO:0000256" key="4">
    <source>
        <dbReference type="ARBA" id="ARBA00023014"/>
    </source>
</evidence>
<dbReference type="GO" id="GO:0046872">
    <property type="term" value="F:metal ion binding"/>
    <property type="evidence" value="ECO:0007669"/>
    <property type="project" value="UniProtKB-KW"/>
</dbReference>
<gene>
    <name evidence="6" type="ORF">Pth03_07880</name>
</gene>
<dbReference type="InterPro" id="IPR007197">
    <property type="entry name" value="rSAM"/>
</dbReference>
<dbReference type="NCBIfam" id="TIGR04269">
    <property type="entry name" value="SAM_SPASM_FxsB"/>
    <property type="match status" value="1"/>
</dbReference>
<reference evidence="6" key="1">
    <citation type="submission" date="2021-01" db="EMBL/GenBank/DDBJ databases">
        <title>Whole genome shotgun sequence of Planotetraspora thailandica NBRC 104271.</title>
        <authorList>
            <person name="Komaki H."/>
            <person name="Tamura T."/>
        </authorList>
    </citation>
    <scope>NUCLEOTIDE SEQUENCE</scope>
    <source>
        <strain evidence="6">NBRC 104271</strain>
    </source>
</reference>
<dbReference type="CDD" id="cd01335">
    <property type="entry name" value="Radical_SAM"/>
    <property type="match status" value="1"/>
</dbReference>
<evidence type="ECO:0000313" key="6">
    <source>
        <dbReference type="EMBL" id="GII52399.1"/>
    </source>
</evidence>
<sequence>MSPAVVDRVAQRIAEHAGFHDLAEIDIILHGGEPLLAGPELISHVVRAVRGAVDPGTRVNVSIQTNAIQLDEAYLRLFDRLGVRIGVSLDGDEEAQDRHRRFANGKGSHALVSESLRRLTEGPFHHLFSGLLCTIDIRNDPIRTYEALLAFDPPAIDFLLPHGNWSEPPPFRNPDSSATPYADWLIPIFDRWYGSATVHADVRLFSQIMRLLTGRGSQTEKVGLSPARMVVIETDGSIEQSDILKSSYHGAAATSLHLLRDPLDRAMVHPAIVARQIGDRALSPICRRCDIKSVCGGGLYAHRYRATTGFSEPSVYCPDLYRLITYIRDRFARDVARLRGTDEPLHPSNI</sequence>
<dbReference type="GO" id="GO:0051536">
    <property type="term" value="F:iron-sulfur cluster binding"/>
    <property type="evidence" value="ECO:0007669"/>
    <property type="project" value="UniProtKB-KW"/>
</dbReference>
<dbReference type="InterPro" id="IPR013785">
    <property type="entry name" value="Aldolase_TIM"/>
</dbReference>
<comment type="caution">
    <text evidence="6">The sequence shown here is derived from an EMBL/GenBank/DDBJ whole genome shotgun (WGS) entry which is preliminary data.</text>
</comment>
<dbReference type="GO" id="GO:0016491">
    <property type="term" value="F:oxidoreductase activity"/>
    <property type="evidence" value="ECO:0007669"/>
    <property type="project" value="InterPro"/>
</dbReference>